<dbReference type="InterPro" id="IPR036852">
    <property type="entry name" value="Peptidase_S8/S53_dom_sf"/>
</dbReference>
<dbReference type="OrthoDB" id="206201at2759"/>
<dbReference type="SUPFAM" id="SSF52743">
    <property type="entry name" value="Subtilisin-like"/>
    <property type="match status" value="1"/>
</dbReference>
<dbReference type="EMBL" id="DF973623">
    <property type="protein sequence ID" value="GAU36233.1"/>
    <property type="molecule type" value="Genomic_DNA"/>
</dbReference>
<evidence type="ECO:0008006" key="6">
    <source>
        <dbReference type="Google" id="ProtNLM"/>
    </source>
</evidence>
<organism evidence="4 5">
    <name type="scientific">Trifolium subterraneum</name>
    <name type="common">Subterranean clover</name>
    <dbReference type="NCBI Taxonomy" id="3900"/>
    <lineage>
        <taxon>Eukaryota</taxon>
        <taxon>Viridiplantae</taxon>
        <taxon>Streptophyta</taxon>
        <taxon>Embryophyta</taxon>
        <taxon>Tracheophyta</taxon>
        <taxon>Spermatophyta</taxon>
        <taxon>Magnoliopsida</taxon>
        <taxon>eudicotyledons</taxon>
        <taxon>Gunneridae</taxon>
        <taxon>Pentapetalae</taxon>
        <taxon>rosids</taxon>
        <taxon>fabids</taxon>
        <taxon>Fabales</taxon>
        <taxon>Fabaceae</taxon>
        <taxon>Papilionoideae</taxon>
        <taxon>50 kb inversion clade</taxon>
        <taxon>NPAAA clade</taxon>
        <taxon>Hologalegina</taxon>
        <taxon>IRL clade</taxon>
        <taxon>Trifolieae</taxon>
        <taxon>Trifolium</taxon>
    </lineage>
</organism>
<dbReference type="Gene3D" id="3.40.50.200">
    <property type="entry name" value="Peptidase S8/S53 domain"/>
    <property type="match status" value="2"/>
</dbReference>
<dbReference type="InterPro" id="IPR045051">
    <property type="entry name" value="SBT"/>
</dbReference>
<reference evidence="5" key="1">
    <citation type="journal article" date="2017" name="Front. Plant Sci.">
        <title>Climate Clever Clovers: New Paradigm to Reduce the Environmental Footprint of Ruminants by Breeding Low Methanogenic Forages Utilizing Haplotype Variation.</title>
        <authorList>
            <person name="Kaur P."/>
            <person name="Appels R."/>
            <person name="Bayer P.E."/>
            <person name="Keeble-Gagnere G."/>
            <person name="Wang J."/>
            <person name="Hirakawa H."/>
            <person name="Shirasawa K."/>
            <person name="Vercoe P."/>
            <person name="Stefanova K."/>
            <person name="Durmic Z."/>
            <person name="Nichols P."/>
            <person name="Revell C."/>
            <person name="Isobe S.N."/>
            <person name="Edwards D."/>
            <person name="Erskine W."/>
        </authorList>
    </citation>
    <scope>NUCLEOTIDE SEQUENCE [LARGE SCALE GENOMIC DNA]</scope>
    <source>
        <strain evidence="5">cv. Daliak</strain>
    </source>
</reference>
<dbReference type="GO" id="GO:0005576">
    <property type="term" value="C:extracellular region"/>
    <property type="evidence" value="ECO:0007669"/>
    <property type="project" value="UniProtKB-SubCell"/>
</dbReference>
<accession>A0A2Z6N2C4</accession>
<name>A0A2Z6N2C4_TRISU</name>
<sequence>MAGLDGVVSVFPNEKRHLLTTKSWDFIGLTQHARRQDYESDIIIGVIDTGIWPESASFNDKVVAAGNHGPHNTSLENFQPWTIVVAASTLDRKFVTKVKLGDNTTYEGISLNTFDLGGKLYPIIYGRDAPNTTAGVPRHISRFCSTNTLDDKLVKGKIVLCEGSEGTIEALRVGAIGVLMKSDSVGDTAMSYPIPACFLQSKDVTNIHNYMSSTRNPMATIYRSNELKDTLAPVVASFSSRGPNHATNEILKVPLLLLTN</sequence>
<comment type="similarity">
    <text evidence="2">Belongs to the peptidase S8 family.</text>
</comment>
<dbReference type="Gene3D" id="3.50.30.30">
    <property type="match status" value="1"/>
</dbReference>
<dbReference type="GO" id="GO:0006508">
    <property type="term" value="P:proteolysis"/>
    <property type="evidence" value="ECO:0007669"/>
    <property type="project" value="InterPro"/>
</dbReference>
<dbReference type="Proteomes" id="UP000242715">
    <property type="component" value="Unassembled WGS sequence"/>
</dbReference>
<protein>
    <recommendedName>
        <fullName evidence="6">PA domain-containing protein</fullName>
    </recommendedName>
</protein>
<evidence type="ECO:0000256" key="2">
    <source>
        <dbReference type="ARBA" id="ARBA00011073"/>
    </source>
</evidence>
<evidence type="ECO:0000313" key="5">
    <source>
        <dbReference type="Proteomes" id="UP000242715"/>
    </source>
</evidence>
<dbReference type="PANTHER" id="PTHR10795">
    <property type="entry name" value="PROPROTEIN CONVERTASE SUBTILISIN/KEXIN"/>
    <property type="match status" value="1"/>
</dbReference>
<evidence type="ECO:0000256" key="1">
    <source>
        <dbReference type="ARBA" id="ARBA00004613"/>
    </source>
</evidence>
<dbReference type="GO" id="GO:0004252">
    <property type="term" value="F:serine-type endopeptidase activity"/>
    <property type="evidence" value="ECO:0007669"/>
    <property type="project" value="InterPro"/>
</dbReference>
<proteinExistence type="inferred from homology"/>
<keyword evidence="5" id="KW-1185">Reference proteome</keyword>
<dbReference type="AlphaFoldDB" id="A0A2Z6N2C4"/>
<dbReference type="CDD" id="cd02120">
    <property type="entry name" value="PA_subtilisin_like"/>
    <property type="match status" value="1"/>
</dbReference>
<evidence type="ECO:0000256" key="3">
    <source>
        <dbReference type="ARBA" id="ARBA00022729"/>
    </source>
</evidence>
<keyword evidence="3" id="KW-0732">Signal</keyword>
<evidence type="ECO:0000313" key="4">
    <source>
        <dbReference type="EMBL" id="GAU36233.1"/>
    </source>
</evidence>
<comment type="subcellular location">
    <subcellularLocation>
        <location evidence="1">Secreted</location>
    </subcellularLocation>
</comment>
<gene>
    <name evidence="4" type="ORF">TSUD_214300</name>
</gene>